<name>A0A2M7BD77_9BACT</name>
<dbReference type="EMBL" id="PEVC01000033">
    <property type="protein sequence ID" value="PIV01065.1"/>
    <property type="molecule type" value="Genomic_DNA"/>
</dbReference>
<reference evidence="3" key="1">
    <citation type="submission" date="2017-09" db="EMBL/GenBank/DDBJ databases">
        <title>Depth-based differentiation of microbial function through sediment-hosted aquifers and enrichment of novel symbionts in the deep terrestrial subsurface.</title>
        <authorList>
            <person name="Probst A.J."/>
            <person name="Ladd B."/>
            <person name="Jarett J.K."/>
            <person name="Geller-Mcgrath D.E."/>
            <person name="Sieber C.M.K."/>
            <person name="Emerson J.B."/>
            <person name="Anantharaman K."/>
            <person name="Thomas B.C."/>
            <person name="Malmstrom R."/>
            <person name="Stieglmeier M."/>
            <person name="Klingl A."/>
            <person name="Woyke T."/>
            <person name="Ryan C.M."/>
            <person name="Banfield J.F."/>
        </authorList>
    </citation>
    <scope>NUCLEOTIDE SEQUENCE [LARGE SCALE GENOMIC DNA]</scope>
</reference>
<dbReference type="Proteomes" id="UP000229631">
    <property type="component" value="Unassembled WGS sequence"/>
</dbReference>
<organism evidence="2 3">
    <name type="scientific">Candidatus Shapirobacteria bacterium CG03_land_8_20_14_0_80_39_12</name>
    <dbReference type="NCBI Taxonomy" id="1974879"/>
    <lineage>
        <taxon>Bacteria</taxon>
        <taxon>Candidatus Shapironibacteriota</taxon>
    </lineage>
</organism>
<keyword evidence="1" id="KW-0472">Membrane</keyword>
<gene>
    <name evidence="2" type="ORF">COS54_01690</name>
</gene>
<evidence type="ECO:0008006" key="4">
    <source>
        <dbReference type="Google" id="ProtNLM"/>
    </source>
</evidence>
<dbReference type="InterPro" id="IPR013783">
    <property type="entry name" value="Ig-like_fold"/>
</dbReference>
<proteinExistence type="predicted"/>
<keyword evidence="1" id="KW-0812">Transmembrane</keyword>
<dbReference type="Gene3D" id="2.60.40.10">
    <property type="entry name" value="Immunoglobulins"/>
    <property type="match status" value="1"/>
</dbReference>
<evidence type="ECO:0000256" key="1">
    <source>
        <dbReference type="SAM" id="Phobius"/>
    </source>
</evidence>
<comment type="caution">
    <text evidence="2">The sequence shown here is derived from an EMBL/GenBank/DDBJ whole genome shotgun (WGS) entry which is preliminary data.</text>
</comment>
<dbReference type="Pfam" id="PF09136">
    <property type="entry name" value="Glucodextran_B"/>
    <property type="match status" value="1"/>
</dbReference>
<evidence type="ECO:0000313" key="3">
    <source>
        <dbReference type="Proteomes" id="UP000229631"/>
    </source>
</evidence>
<keyword evidence="1" id="KW-1133">Transmembrane helix</keyword>
<protein>
    <recommendedName>
        <fullName evidence="4">Bacterial Ig-like domain-containing protein</fullName>
    </recommendedName>
</protein>
<evidence type="ECO:0000313" key="2">
    <source>
        <dbReference type="EMBL" id="PIV01065.1"/>
    </source>
</evidence>
<feature type="transmembrane region" description="Helical" evidence="1">
    <location>
        <begin position="12"/>
        <end position="35"/>
    </location>
</feature>
<accession>A0A2M7BD77</accession>
<sequence>MFKNRYIKLGLIYFALTLLICGLIFVFGLKFAVFISETFQKNKSLPASSVSENVLSSPQFNAILEATNSATLPISGYSQPNEKVDLYLNDLNVKTLEVNSEGLFSSSLSLSLGINKIYAVTKDNLDRQSAPSRQWTVYFQNSPPNLEVTEPENGSTIKKVRETVIKGKADSETKVLVNDHQVVMENDGRFSFPVKLQNGENKFKIICLDPAQNSTQIDWTINFQP</sequence>
<dbReference type="AlphaFoldDB" id="A0A2M7BD77"/>